<proteinExistence type="predicted"/>
<dbReference type="GO" id="GO:0008483">
    <property type="term" value="F:transaminase activity"/>
    <property type="evidence" value="ECO:0007669"/>
    <property type="project" value="UniProtKB-KW"/>
</dbReference>
<dbReference type="RefSeq" id="WP_246653239.1">
    <property type="nucleotide sequence ID" value="NZ_JAHKRM010000027.1"/>
</dbReference>
<dbReference type="Gene3D" id="3.90.1150.10">
    <property type="entry name" value="Aspartate Aminotransferase, domain 1"/>
    <property type="match status" value="1"/>
</dbReference>
<evidence type="ECO:0000313" key="3">
    <source>
        <dbReference type="EMBL" id="MFD1537104.1"/>
    </source>
</evidence>
<dbReference type="PANTHER" id="PTHR43586">
    <property type="entry name" value="CYSTEINE DESULFURASE"/>
    <property type="match status" value="1"/>
</dbReference>
<evidence type="ECO:0000256" key="1">
    <source>
        <dbReference type="SAM" id="MobiDB-lite"/>
    </source>
</evidence>
<dbReference type="InterPro" id="IPR015424">
    <property type="entry name" value="PyrdxlP-dep_Trfase"/>
</dbReference>
<gene>
    <name evidence="3" type="ORF">ACFSJ0_08675</name>
</gene>
<organism evidence="3 4">
    <name type="scientific">Nonomuraea guangzhouensis</name>
    <dbReference type="NCBI Taxonomy" id="1291555"/>
    <lineage>
        <taxon>Bacteria</taxon>
        <taxon>Bacillati</taxon>
        <taxon>Actinomycetota</taxon>
        <taxon>Actinomycetes</taxon>
        <taxon>Streptosporangiales</taxon>
        <taxon>Streptosporangiaceae</taxon>
        <taxon>Nonomuraea</taxon>
    </lineage>
</organism>
<dbReference type="InterPro" id="IPR015422">
    <property type="entry name" value="PyrdxlP-dep_Trfase_small"/>
</dbReference>
<protein>
    <submittedName>
        <fullName evidence="3">Aminotransferase class V-fold PLP-dependent enzyme</fullName>
    </submittedName>
</protein>
<keyword evidence="3" id="KW-0808">Transferase</keyword>
<dbReference type="PANTHER" id="PTHR43586:SF24">
    <property type="entry name" value="BLR4730 PROTEIN"/>
    <property type="match status" value="1"/>
</dbReference>
<feature type="region of interest" description="Disordered" evidence="1">
    <location>
        <begin position="93"/>
        <end position="164"/>
    </location>
</feature>
<dbReference type="InterPro" id="IPR000192">
    <property type="entry name" value="Aminotrans_V_dom"/>
</dbReference>
<keyword evidence="3" id="KW-0032">Aminotransferase</keyword>
<dbReference type="InterPro" id="IPR015421">
    <property type="entry name" value="PyrdxlP-dep_Trfase_major"/>
</dbReference>
<dbReference type="EMBL" id="JBHUCM010000008">
    <property type="protein sequence ID" value="MFD1537104.1"/>
    <property type="molecule type" value="Genomic_DNA"/>
</dbReference>
<keyword evidence="4" id="KW-1185">Reference proteome</keyword>
<comment type="caution">
    <text evidence="3">The sequence shown here is derived from an EMBL/GenBank/DDBJ whole genome shotgun (WGS) entry which is preliminary data.</text>
</comment>
<dbReference type="Gene3D" id="3.40.640.10">
    <property type="entry name" value="Type I PLP-dependent aspartate aminotransferase-like (Major domain)"/>
    <property type="match status" value="1"/>
</dbReference>
<dbReference type="SUPFAM" id="SSF53383">
    <property type="entry name" value="PLP-dependent transferases"/>
    <property type="match status" value="2"/>
</dbReference>
<reference evidence="4" key="1">
    <citation type="journal article" date="2019" name="Int. J. Syst. Evol. Microbiol.">
        <title>The Global Catalogue of Microorganisms (GCM) 10K type strain sequencing project: providing services to taxonomists for standard genome sequencing and annotation.</title>
        <authorList>
            <consortium name="The Broad Institute Genomics Platform"/>
            <consortium name="The Broad Institute Genome Sequencing Center for Infectious Disease"/>
            <person name="Wu L."/>
            <person name="Ma J."/>
        </authorList>
    </citation>
    <scope>NUCLEOTIDE SEQUENCE [LARGE SCALE GENOMIC DNA]</scope>
    <source>
        <strain evidence="4">CGMCC 1.15399</strain>
    </source>
</reference>
<name>A0ABW4G3G8_9ACTN</name>
<evidence type="ECO:0000313" key="4">
    <source>
        <dbReference type="Proteomes" id="UP001597097"/>
    </source>
</evidence>
<feature type="domain" description="Aminotransferase class V" evidence="2">
    <location>
        <begin position="166"/>
        <end position="231"/>
    </location>
</feature>
<evidence type="ECO:0000259" key="2">
    <source>
        <dbReference type="Pfam" id="PF00266"/>
    </source>
</evidence>
<sequence length="244" mass="26024">MPLDVDRARKETPGCADVVHLNNADAALAPTPVTDAVIDHLRLEARIGGDRILASRAEYAGNVIAFLQVAARTGAQVEVVDDDEHGQLSVADLRDGPADVRDPGRRPPIRELGDQLRGQDRPRRRGRLRPGMGNRSDRGTRHRRGPAGTATPPRTAGSDRPGPRTALCGIVTFTVDGVPATDVRSRLSAAGINTSVSGVTSARFDLAPRGLPGVVRASVHYYNTDAEIERLCAALRSIGSGRNR</sequence>
<accession>A0ABW4G3G8</accession>
<dbReference type="Pfam" id="PF00266">
    <property type="entry name" value="Aminotran_5"/>
    <property type="match status" value="1"/>
</dbReference>
<feature type="compositionally biased region" description="Basic and acidic residues" evidence="1">
    <location>
        <begin position="93"/>
        <end position="121"/>
    </location>
</feature>
<dbReference type="Proteomes" id="UP001597097">
    <property type="component" value="Unassembled WGS sequence"/>
</dbReference>